<dbReference type="InterPro" id="IPR044189">
    <property type="entry name" value="XPO4/7-like"/>
</dbReference>
<evidence type="ECO:0000256" key="1">
    <source>
        <dbReference type="ARBA" id="ARBA00004123"/>
    </source>
</evidence>
<evidence type="ECO:0000256" key="5">
    <source>
        <dbReference type="ARBA" id="ARBA00022490"/>
    </source>
</evidence>
<gene>
    <name evidence="9" type="primary">XPO7-L</name>
    <name evidence="9" type="ORF">Hamer_G017222</name>
</gene>
<keyword evidence="5" id="KW-0963">Cytoplasm</keyword>
<sequence>MAEDQRQEAEKALVEFQSGRGAATLSQCQLLLDRAQSSYSQYLAATTLTKLVSRNPCTLSLQQRIDIRNYVLNYLATRPKLVHYVTQGLVVLFGRITKLGWFDGLDKEKWAFRNVIGDVSQFLQGSVDHCVIGVQLLAQLTAEVNQISESDANKSLTKHRKIASSFRDTQLYDIFQLSCTLLRTALENSKTLNFNDESQHGLMTHLLRLALNCLTFDFIGTSVDESSDDLGTVQIPTAWRPAFLDFSTVQLFFDLYASLPATLSPVTLSCLVQIASVRRTLFSNEERAKFLSQLVNGVRNILQNPQGLSDPSNYHEFCRLLLRLKSNYQLGELVTVEHYPDAIQLIAKFTVESLNMWQFAPNSVHYLLSLWQRMVGSVPYMKATEPHLLETYTPEVVRAYVSSRLESLSTIGRCEYAKTCALLVQLFEQTAQRYQELISARMNSRSQQHSMEEIAILEGQLTWLVYMIGSAIGGRVSFNTSDDHDAMDGELVCRILQLMNLTDTCLPQGGCERRELATISFFEQFRKIYVGDQVHKTSKFYRRLSDILGLNDESMVLAVFVRKIITNLKYWGHCEQILTRTLTLLSDLSISYNSVRKLVKLEEVQFMLNNHTMNLSCVLRDLAMPKRPATKTPSNVAKRSLVAVTLDVTLDIVKRHEHGEGTSVNGRVQGLTPSMVYSIVKSTDKIMEMAGSATPLTATKREFRVLKQSGPQNSEHFPFLGVGVSVQEMRSRTLFYTSLGRLLMVELGEDEEKFTQFMIPITSAFDSVGRLLAQAETPMFQAEEAKKGLIGLARDLRGLAYAFNTKTSYMMLFDWIYPTYTGVLVRGVEIWSHDPQVTTPVLKLFAELVQNRSQRLQFDVSSPNGILLFREASKVICTYGSRILAQGDNIPKDQIYPMRLKGISICFSMLKAALCGSYVNFGVFRLYGDDALDSALHTFVKLLLSIPQSDLLVYPKLSQTYYVLLECLAQDHMNFLSTLEPNVFLYVLSSISEGLSAIANPDTNGGSCFSDTMVCSGCCATLDHIVTYLYKLLHQKSKKGTVDLETDALVKVMKHQPSILQQMLATVLNIIMFEDCRNQWSMSRPLLPLILLNNEYFGQLRQQIISQQAPDKQGAMAQWFDSLMEGIEPNLLTKNRDKFTQNLSVFRRDINDSLKGPVTSSGGGSGSEMMTS</sequence>
<dbReference type="EMBL" id="JAHLQT010024908">
    <property type="protein sequence ID" value="KAG7164832.1"/>
    <property type="molecule type" value="Genomic_DNA"/>
</dbReference>
<protein>
    <submittedName>
        <fullName evidence="9">Exportin-7-like</fullName>
    </submittedName>
</protein>
<evidence type="ECO:0000313" key="9">
    <source>
        <dbReference type="EMBL" id="KAG7164832.1"/>
    </source>
</evidence>
<name>A0A8J5JVP4_HOMAM</name>
<dbReference type="SUPFAM" id="SSF48371">
    <property type="entry name" value="ARM repeat"/>
    <property type="match status" value="1"/>
</dbReference>
<evidence type="ECO:0000256" key="6">
    <source>
        <dbReference type="ARBA" id="ARBA00022927"/>
    </source>
</evidence>
<reference evidence="9" key="1">
    <citation type="journal article" date="2021" name="Sci. Adv.">
        <title>The American lobster genome reveals insights on longevity, neural, and immune adaptations.</title>
        <authorList>
            <person name="Polinski J.M."/>
            <person name="Zimin A.V."/>
            <person name="Clark K.F."/>
            <person name="Kohn A.B."/>
            <person name="Sadowski N."/>
            <person name="Timp W."/>
            <person name="Ptitsyn A."/>
            <person name="Khanna P."/>
            <person name="Romanova D.Y."/>
            <person name="Williams P."/>
            <person name="Greenwood S.J."/>
            <person name="Moroz L.L."/>
            <person name="Walt D.R."/>
            <person name="Bodnar A.G."/>
        </authorList>
    </citation>
    <scope>NUCLEOTIDE SEQUENCE</scope>
    <source>
        <strain evidence="9">GMGI-L3</strain>
    </source>
</reference>
<dbReference type="Pfam" id="PF03810">
    <property type="entry name" value="IBN_N"/>
    <property type="match status" value="1"/>
</dbReference>
<dbReference type="GO" id="GO:0005049">
    <property type="term" value="F:nuclear export signal receptor activity"/>
    <property type="evidence" value="ECO:0007669"/>
    <property type="project" value="InterPro"/>
</dbReference>
<comment type="similarity">
    <text evidence="3">Belongs to the exportin family.</text>
</comment>
<dbReference type="PANTHER" id="PTHR12596:SF2">
    <property type="entry name" value="EXPORTIN-7 ISOFORM X1"/>
    <property type="match status" value="1"/>
</dbReference>
<dbReference type="GO" id="GO:0006611">
    <property type="term" value="P:protein export from nucleus"/>
    <property type="evidence" value="ECO:0007669"/>
    <property type="project" value="TreeGrafter"/>
</dbReference>
<dbReference type="GO" id="GO:0005737">
    <property type="term" value="C:cytoplasm"/>
    <property type="evidence" value="ECO:0007669"/>
    <property type="project" value="UniProtKB-SubCell"/>
</dbReference>
<dbReference type="InterPro" id="IPR057947">
    <property type="entry name" value="TPR_XPO7/RBP17"/>
</dbReference>
<dbReference type="SMART" id="SM00913">
    <property type="entry name" value="IBN_N"/>
    <property type="match status" value="1"/>
</dbReference>
<dbReference type="AlphaFoldDB" id="A0A8J5JVP4"/>
<comment type="caution">
    <text evidence="9">The sequence shown here is derived from an EMBL/GenBank/DDBJ whole genome shotgun (WGS) entry which is preliminary data.</text>
</comment>
<dbReference type="Proteomes" id="UP000747542">
    <property type="component" value="Unassembled WGS sequence"/>
</dbReference>
<dbReference type="InterPro" id="IPR016024">
    <property type="entry name" value="ARM-type_fold"/>
</dbReference>
<keyword evidence="4" id="KW-0813">Transport</keyword>
<dbReference type="FunFam" id="1.25.10.10:FF:000042">
    <property type="entry name" value="exportin-7 isoform X1"/>
    <property type="match status" value="1"/>
</dbReference>
<evidence type="ECO:0000259" key="8">
    <source>
        <dbReference type="PROSITE" id="PS50166"/>
    </source>
</evidence>
<keyword evidence="7" id="KW-0539">Nucleus</keyword>
<dbReference type="InterPro" id="IPR011989">
    <property type="entry name" value="ARM-like"/>
</dbReference>
<feature type="domain" description="Importin N-terminal" evidence="8">
    <location>
        <begin position="9"/>
        <end position="77"/>
    </location>
</feature>
<dbReference type="Pfam" id="PF25795">
    <property type="entry name" value="TPR_XPO7"/>
    <property type="match status" value="1"/>
</dbReference>
<proteinExistence type="inferred from homology"/>
<evidence type="ECO:0000256" key="3">
    <source>
        <dbReference type="ARBA" id="ARBA00009466"/>
    </source>
</evidence>
<accession>A0A8J5JVP4</accession>
<organism evidence="9 10">
    <name type="scientific">Homarus americanus</name>
    <name type="common">American lobster</name>
    <dbReference type="NCBI Taxonomy" id="6706"/>
    <lineage>
        <taxon>Eukaryota</taxon>
        <taxon>Metazoa</taxon>
        <taxon>Ecdysozoa</taxon>
        <taxon>Arthropoda</taxon>
        <taxon>Crustacea</taxon>
        <taxon>Multicrustacea</taxon>
        <taxon>Malacostraca</taxon>
        <taxon>Eumalacostraca</taxon>
        <taxon>Eucarida</taxon>
        <taxon>Decapoda</taxon>
        <taxon>Pleocyemata</taxon>
        <taxon>Astacidea</taxon>
        <taxon>Nephropoidea</taxon>
        <taxon>Nephropidae</taxon>
        <taxon>Homarus</taxon>
    </lineage>
</organism>
<comment type="subcellular location">
    <subcellularLocation>
        <location evidence="2">Cytoplasm</location>
    </subcellularLocation>
    <subcellularLocation>
        <location evidence="1">Nucleus</location>
    </subcellularLocation>
</comment>
<keyword evidence="6" id="KW-0653">Protein transport</keyword>
<dbReference type="PROSITE" id="PS50166">
    <property type="entry name" value="IMPORTIN_B_NT"/>
    <property type="match status" value="1"/>
</dbReference>
<dbReference type="Gene3D" id="1.25.10.10">
    <property type="entry name" value="Leucine-rich Repeat Variant"/>
    <property type="match status" value="2"/>
</dbReference>
<dbReference type="InterPro" id="IPR001494">
    <property type="entry name" value="Importin-beta_N"/>
</dbReference>
<dbReference type="PANTHER" id="PTHR12596">
    <property type="entry name" value="EXPORTIN 4,7-RELATED"/>
    <property type="match status" value="1"/>
</dbReference>
<evidence type="ECO:0000256" key="2">
    <source>
        <dbReference type="ARBA" id="ARBA00004496"/>
    </source>
</evidence>
<dbReference type="GO" id="GO:0005643">
    <property type="term" value="C:nuclear pore"/>
    <property type="evidence" value="ECO:0007669"/>
    <property type="project" value="TreeGrafter"/>
</dbReference>
<evidence type="ECO:0000313" key="10">
    <source>
        <dbReference type="Proteomes" id="UP000747542"/>
    </source>
</evidence>
<keyword evidence="10" id="KW-1185">Reference proteome</keyword>
<evidence type="ECO:0000256" key="4">
    <source>
        <dbReference type="ARBA" id="ARBA00022448"/>
    </source>
</evidence>
<dbReference type="GO" id="GO:0031267">
    <property type="term" value="F:small GTPase binding"/>
    <property type="evidence" value="ECO:0007669"/>
    <property type="project" value="InterPro"/>
</dbReference>
<evidence type="ECO:0000256" key="7">
    <source>
        <dbReference type="ARBA" id="ARBA00023242"/>
    </source>
</evidence>
<dbReference type="FunFam" id="1.25.10.10:FF:000554">
    <property type="entry name" value="Exportin-7"/>
    <property type="match status" value="1"/>
</dbReference>